<dbReference type="Gene3D" id="3.40.50.1820">
    <property type="entry name" value="alpha/beta hydrolase"/>
    <property type="match status" value="1"/>
</dbReference>
<dbReference type="SUPFAM" id="SSF53474">
    <property type="entry name" value="alpha/beta-Hydrolases"/>
    <property type="match status" value="1"/>
</dbReference>
<dbReference type="InterPro" id="IPR013094">
    <property type="entry name" value="AB_hydrolase_3"/>
</dbReference>
<accession>A0A172ZCT9</accession>
<dbReference type="PANTHER" id="PTHR48081:SF8">
    <property type="entry name" value="ALPHA_BETA HYDROLASE FOLD-3 DOMAIN-CONTAINING PROTEIN-RELATED"/>
    <property type="match status" value="1"/>
</dbReference>
<sequence>MEEQQKAQQLEMIRQIRQQQFTQVDGGTLTPPGTPAAQRSEITIPTSYGEARTHVYVPLDARESAPVFINLHGGGFVMGTPEMDDPWCAYVADLSGCIVFNVDYVLAPEHKFPSTVYQCYEVAQWVKNHASEWGGDGSRLAIGGHSAGGNLSAAVCLLNQQKGGELPIAYQILDYPPLDLDTDPANKPDFEEAIPVDIARMFNAMYFENMQDARNPLASPVLASSSELVGLPPALVITAGRDSLAAEAVQYAQMLQKAGVPVVHREYPGEAHGFTHNGTSANAEEAWQLMAEQLKQTFSIA</sequence>
<dbReference type="AlphaFoldDB" id="A0A172ZCT9"/>
<evidence type="ECO:0000313" key="4">
    <source>
        <dbReference type="Proteomes" id="UP000078148"/>
    </source>
</evidence>
<reference evidence="3 4" key="2">
    <citation type="journal article" date="2016" name="Int. J. Syst. Evol. Microbiol.">
        <title>Paenibacillus bovis sp. nov., isolated from raw yak (Bos grunniens) milk.</title>
        <authorList>
            <person name="Gao C."/>
            <person name="Han J."/>
            <person name="Liu Z."/>
            <person name="Xu X."/>
            <person name="Hang F."/>
            <person name="Wu Z."/>
        </authorList>
    </citation>
    <scope>NUCLEOTIDE SEQUENCE [LARGE SCALE GENOMIC DNA]</scope>
    <source>
        <strain evidence="3 4">BD3526</strain>
    </source>
</reference>
<protein>
    <submittedName>
        <fullName evidence="3">Esterase</fullName>
    </submittedName>
</protein>
<feature type="domain" description="Alpha/beta hydrolase fold-3" evidence="2">
    <location>
        <begin position="69"/>
        <end position="275"/>
    </location>
</feature>
<dbReference type="KEGG" id="pbv:AR543_02270"/>
<evidence type="ECO:0000313" key="3">
    <source>
        <dbReference type="EMBL" id="ANF94970.1"/>
    </source>
</evidence>
<dbReference type="OrthoDB" id="9815425at2"/>
<dbReference type="STRING" id="1616788.AR543_02270"/>
<keyword evidence="1" id="KW-0378">Hydrolase</keyword>
<keyword evidence="4" id="KW-1185">Reference proteome</keyword>
<name>A0A172ZCT9_9BACL</name>
<dbReference type="PANTHER" id="PTHR48081">
    <property type="entry name" value="AB HYDROLASE SUPERFAMILY PROTEIN C4A8.06C"/>
    <property type="match status" value="1"/>
</dbReference>
<dbReference type="InterPro" id="IPR050300">
    <property type="entry name" value="GDXG_lipolytic_enzyme"/>
</dbReference>
<dbReference type="RefSeq" id="WP_060531473.1">
    <property type="nucleotide sequence ID" value="NZ_CP013023.1"/>
</dbReference>
<dbReference type="Proteomes" id="UP000078148">
    <property type="component" value="Chromosome"/>
</dbReference>
<evidence type="ECO:0000256" key="1">
    <source>
        <dbReference type="ARBA" id="ARBA00022801"/>
    </source>
</evidence>
<dbReference type="EMBL" id="CP013023">
    <property type="protein sequence ID" value="ANF94970.1"/>
    <property type="molecule type" value="Genomic_DNA"/>
</dbReference>
<proteinExistence type="predicted"/>
<gene>
    <name evidence="3" type="ORF">AR543_02270</name>
</gene>
<dbReference type="Pfam" id="PF07859">
    <property type="entry name" value="Abhydrolase_3"/>
    <property type="match status" value="1"/>
</dbReference>
<dbReference type="GO" id="GO:0016787">
    <property type="term" value="F:hydrolase activity"/>
    <property type="evidence" value="ECO:0007669"/>
    <property type="project" value="UniProtKB-KW"/>
</dbReference>
<evidence type="ECO:0000259" key="2">
    <source>
        <dbReference type="Pfam" id="PF07859"/>
    </source>
</evidence>
<dbReference type="InterPro" id="IPR029058">
    <property type="entry name" value="AB_hydrolase_fold"/>
</dbReference>
<reference evidence="4" key="1">
    <citation type="submission" date="2015-10" db="EMBL/GenBank/DDBJ databases">
        <title>Genome of Paenibacillus bovis sp. nov.</title>
        <authorList>
            <person name="Wu Z."/>
            <person name="Gao C."/>
            <person name="Liu Z."/>
            <person name="Zheng H."/>
        </authorList>
    </citation>
    <scope>NUCLEOTIDE SEQUENCE [LARGE SCALE GENOMIC DNA]</scope>
    <source>
        <strain evidence="4">BD3526</strain>
    </source>
</reference>
<organism evidence="3 4">
    <name type="scientific">Paenibacillus bovis</name>
    <dbReference type="NCBI Taxonomy" id="1616788"/>
    <lineage>
        <taxon>Bacteria</taxon>
        <taxon>Bacillati</taxon>
        <taxon>Bacillota</taxon>
        <taxon>Bacilli</taxon>
        <taxon>Bacillales</taxon>
        <taxon>Paenibacillaceae</taxon>
        <taxon>Paenibacillus</taxon>
    </lineage>
</organism>